<feature type="domain" description="DUF5666" evidence="1">
    <location>
        <begin position="141"/>
        <end position="200"/>
    </location>
</feature>
<dbReference type="Pfam" id="PF18914">
    <property type="entry name" value="DUF5666"/>
    <property type="match status" value="2"/>
</dbReference>
<gene>
    <name evidence="2" type="ORF">A2872_00945</name>
</gene>
<dbReference type="Proteomes" id="UP000178681">
    <property type="component" value="Unassembled WGS sequence"/>
</dbReference>
<feature type="domain" description="DUF5666" evidence="1">
    <location>
        <begin position="63"/>
        <end position="118"/>
    </location>
</feature>
<accession>A0A1F5Z338</accession>
<name>A0A1F5Z338_9BACT</name>
<proteinExistence type="predicted"/>
<evidence type="ECO:0000313" key="3">
    <source>
        <dbReference type="Proteomes" id="UP000178681"/>
    </source>
</evidence>
<comment type="caution">
    <text evidence="2">The sequence shown here is derived from an EMBL/GenBank/DDBJ whole genome shotgun (WGS) entry which is preliminary data.</text>
</comment>
<protein>
    <recommendedName>
        <fullName evidence="1">DUF5666 domain-containing protein</fullName>
    </recommendedName>
</protein>
<dbReference type="AlphaFoldDB" id="A0A1F5Z338"/>
<reference evidence="2 3" key="1">
    <citation type="journal article" date="2016" name="Nat. Commun.">
        <title>Thousands of microbial genomes shed light on interconnected biogeochemical processes in an aquifer system.</title>
        <authorList>
            <person name="Anantharaman K."/>
            <person name="Brown C.T."/>
            <person name="Hug L.A."/>
            <person name="Sharon I."/>
            <person name="Castelle C.J."/>
            <person name="Probst A.J."/>
            <person name="Thomas B.C."/>
            <person name="Singh A."/>
            <person name="Wilkins M.J."/>
            <person name="Karaoz U."/>
            <person name="Brodie E.L."/>
            <person name="Williams K.H."/>
            <person name="Hubbard S.S."/>
            <person name="Banfield J.F."/>
        </authorList>
    </citation>
    <scope>NUCLEOTIDE SEQUENCE [LARGE SCALE GENOMIC DNA]</scope>
</reference>
<organism evidence="2 3">
    <name type="scientific">Candidatus Gottesmanbacteria bacterium RIFCSPHIGHO2_01_FULL_42_12</name>
    <dbReference type="NCBI Taxonomy" id="1798377"/>
    <lineage>
        <taxon>Bacteria</taxon>
        <taxon>Candidatus Gottesmaniibacteriota</taxon>
    </lineage>
</organism>
<dbReference type="STRING" id="1798377.A2872_00945"/>
<evidence type="ECO:0000259" key="1">
    <source>
        <dbReference type="Pfam" id="PF18914"/>
    </source>
</evidence>
<dbReference type="InterPro" id="IPR043724">
    <property type="entry name" value="DUF5666"/>
</dbReference>
<evidence type="ECO:0000313" key="2">
    <source>
        <dbReference type="EMBL" id="OGG06783.1"/>
    </source>
</evidence>
<sequence length="229" mass="25435">MNRKIIFIIFISFIYFTSFIVAAPALALDLPLIRRVATPTAVATTPGKLIKVIPPLQKIAVFKGNIEGIGNNYLAVGGKKVNFDSKTKLFRKFGGKSEISEFSVGDGVQVVGLWTSDAKVEVNARLIRNFSIQKRYGVFIGTVKSLKPETAELVLSTLRRGDQEVAPDKNTKYVDRAMHVISFEKLRVGDRIRVKGTWDSKLNQIFEVTQIKDYSIPEKVSVSSPSAQQ</sequence>
<dbReference type="EMBL" id="MFJG01000021">
    <property type="protein sequence ID" value="OGG06783.1"/>
    <property type="molecule type" value="Genomic_DNA"/>
</dbReference>